<name>A0A7W3PJ64_9MICO</name>
<protein>
    <submittedName>
        <fullName evidence="3">Lipoprotein</fullName>
    </submittedName>
</protein>
<reference evidence="4 6" key="2">
    <citation type="submission" date="2020-07" db="EMBL/GenBank/DDBJ databases">
        <title>Sequencing the genomes of 1000 actinobacteria strains.</title>
        <authorList>
            <person name="Klenk H.-P."/>
        </authorList>
    </citation>
    <scope>NUCLEOTIDE SEQUENCE [LARGE SCALE GENOMIC DNA]</scope>
    <source>
        <strain evidence="4 6">DSM 10309</strain>
    </source>
</reference>
<evidence type="ECO:0000313" key="5">
    <source>
        <dbReference type="Proteomes" id="UP000321154"/>
    </source>
</evidence>
<feature type="compositionally biased region" description="Low complexity" evidence="1">
    <location>
        <begin position="49"/>
        <end position="58"/>
    </location>
</feature>
<evidence type="ECO:0000256" key="1">
    <source>
        <dbReference type="SAM" id="MobiDB-lite"/>
    </source>
</evidence>
<keyword evidence="3" id="KW-0449">Lipoprotein</keyword>
<comment type="caution">
    <text evidence="4">The sequence shown here is derived from an EMBL/GenBank/DDBJ whole genome shotgun (WGS) entry which is preliminary data.</text>
</comment>
<dbReference type="EMBL" id="BJUV01000023">
    <property type="protein sequence ID" value="GEK83940.1"/>
    <property type="molecule type" value="Genomic_DNA"/>
</dbReference>
<dbReference type="RefSeq" id="WP_208720909.1">
    <property type="nucleotide sequence ID" value="NZ_BAAAHR010000008.1"/>
</dbReference>
<proteinExistence type="predicted"/>
<dbReference type="Proteomes" id="UP000321154">
    <property type="component" value="Unassembled WGS sequence"/>
</dbReference>
<keyword evidence="5" id="KW-1185">Reference proteome</keyword>
<feature type="region of interest" description="Disordered" evidence="1">
    <location>
        <begin position="1"/>
        <end position="23"/>
    </location>
</feature>
<dbReference type="Proteomes" id="UP000522688">
    <property type="component" value="Unassembled WGS sequence"/>
</dbReference>
<evidence type="ECO:0000313" key="6">
    <source>
        <dbReference type="Proteomes" id="UP000522688"/>
    </source>
</evidence>
<evidence type="ECO:0000313" key="3">
    <source>
        <dbReference type="EMBL" id="GEK83940.1"/>
    </source>
</evidence>
<organism evidence="4 6">
    <name type="scientific">Frigoribacterium faeni</name>
    <dbReference type="NCBI Taxonomy" id="145483"/>
    <lineage>
        <taxon>Bacteria</taxon>
        <taxon>Bacillati</taxon>
        <taxon>Actinomycetota</taxon>
        <taxon>Actinomycetes</taxon>
        <taxon>Micrococcales</taxon>
        <taxon>Microbacteriaceae</taxon>
        <taxon>Frigoribacterium</taxon>
    </lineage>
</organism>
<gene>
    <name evidence="4" type="ORF">FB463_001875</name>
    <name evidence="3" type="ORF">FFA01_22490</name>
</gene>
<feature type="region of interest" description="Disordered" evidence="1">
    <location>
        <begin position="49"/>
        <end position="74"/>
    </location>
</feature>
<accession>A0A7W3PJ64</accession>
<dbReference type="AlphaFoldDB" id="A0A7W3PJ64"/>
<dbReference type="EMBL" id="JACGWW010000002">
    <property type="protein sequence ID" value="MBA8813626.1"/>
    <property type="molecule type" value="Genomic_DNA"/>
</dbReference>
<feature type="chain" id="PRO_5031027307" evidence="2">
    <location>
        <begin position="46"/>
        <end position="437"/>
    </location>
</feature>
<keyword evidence="2" id="KW-0732">Signal</keyword>
<dbReference type="SUPFAM" id="SSF82171">
    <property type="entry name" value="DPP6 N-terminal domain-like"/>
    <property type="match status" value="1"/>
</dbReference>
<sequence>MHLRAPSSDPTRTSSASTLRRSPRAATALAAAATLVALSACSAPAAEPAAEATDASTPHGYVEGASEGSEPQLRLATVDPEGRVDLLDLLDGESEGVAEIDPADSLSTDGRFVFATRASGTVDVVDTGVWTVDHGDHSHYYLAEPRTVGTVEASTPDAGEARVASGADLTAVQFPATGERVVLDTEALGAGEIDERARWDDAPHDGVVVPLGESLIVSTPGDTGDEGAAAVRVVDLDGRPVDGAETACVDAAGTITTRVGVVVGCADGALLATADDAGAVSFDRIAYPETVTPADRAVAFDGRRGRPTVAAVAGDRGVWLLDTRERTWSLVETPDPLIRVAAVDDAEGHVVGLDAAGRVVVLTADDGVLATTAALLPETAADEAALAGVTLTVDASRAYLNAPLEGAVFEIDYADEARVSRTFEHVGAPALLAETGR</sequence>
<evidence type="ECO:0000313" key="4">
    <source>
        <dbReference type="EMBL" id="MBA8813626.1"/>
    </source>
</evidence>
<reference evidence="3 5" key="1">
    <citation type="submission" date="2019-07" db="EMBL/GenBank/DDBJ databases">
        <title>Whole genome shotgun sequence of Frigoribacterium faeni NBRC 103066.</title>
        <authorList>
            <person name="Hosoyama A."/>
            <person name="Uohara A."/>
            <person name="Ohji S."/>
            <person name="Ichikawa N."/>
        </authorList>
    </citation>
    <scope>NUCLEOTIDE SEQUENCE [LARGE SCALE GENOMIC DNA]</scope>
    <source>
        <strain evidence="3 5">NBRC 103066</strain>
    </source>
</reference>
<evidence type="ECO:0000256" key="2">
    <source>
        <dbReference type="SAM" id="SignalP"/>
    </source>
</evidence>
<feature type="signal peptide" evidence="2">
    <location>
        <begin position="1"/>
        <end position="45"/>
    </location>
</feature>
<feature type="compositionally biased region" description="Low complexity" evidence="1">
    <location>
        <begin position="11"/>
        <end position="23"/>
    </location>
</feature>